<organism evidence="1 2">
    <name type="scientific">Verticillium longisporum</name>
    <name type="common">Verticillium dahliae var. longisporum</name>
    <dbReference type="NCBI Taxonomy" id="100787"/>
    <lineage>
        <taxon>Eukaryota</taxon>
        <taxon>Fungi</taxon>
        <taxon>Dikarya</taxon>
        <taxon>Ascomycota</taxon>
        <taxon>Pezizomycotina</taxon>
        <taxon>Sordariomycetes</taxon>
        <taxon>Hypocreomycetidae</taxon>
        <taxon>Glomerellales</taxon>
        <taxon>Plectosphaerellaceae</taxon>
        <taxon>Verticillium</taxon>
    </lineage>
</organism>
<feature type="non-terminal residue" evidence="1">
    <location>
        <position position="11"/>
    </location>
</feature>
<dbReference type="Proteomes" id="UP000045706">
    <property type="component" value="Unassembled WGS sequence"/>
</dbReference>
<sequence length="11" mass="1189">MSGLINKIKDA</sequence>
<protein>
    <submittedName>
        <fullName evidence="1">Uncharacterized protein</fullName>
    </submittedName>
</protein>
<reference evidence="2" key="1">
    <citation type="submission" date="2015-05" db="EMBL/GenBank/DDBJ databases">
        <authorList>
            <person name="Fogelqvist Johan"/>
        </authorList>
    </citation>
    <scope>NUCLEOTIDE SEQUENCE [LARGE SCALE GENOMIC DNA]</scope>
</reference>
<accession>A0A0G4KHK1</accession>
<dbReference type="EMBL" id="CVQI01000408">
    <property type="protein sequence ID" value="CRJ95913.1"/>
    <property type="molecule type" value="Genomic_DNA"/>
</dbReference>
<evidence type="ECO:0000313" key="2">
    <source>
        <dbReference type="Proteomes" id="UP000045706"/>
    </source>
</evidence>
<proteinExistence type="predicted"/>
<gene>
    <name evidence="1" type="ORF">BN1723_020820</name>
</gene>
<name>A0A0G4KHK1_VERLO</name>
<evidence type="ECO:0000313" key="1">
    <source>
        <dbReference type="EMBL" id="CRJ95913.1"/>
    </source>
</evidence>